<dbReference type="InterPro" id="IPR007138">
    <property type="entry name" value="ABM_dom"/>
</dbReference>
<keyword evidence="3" id="KW-1185">Reference proteome</keyword>
<name>A0ABQ1HQ75_9GAMM</name>
<accession>A0ABQ1HQ75</accession>
<evidence type="ECO:0000313" key="2">
    <source>
        <dbReference type="EMBL" id="GGA84367.1"/>
    </source>
</evidence>
<dbReference type="Proteomes" id="UP000623419">
    <property type="component" value="Unassembled WGS sequence"/>
</dbReference>
<evidence type="ECO:0000313" key="3">
    <source>
        <dbReference type="Proteomes" id="UP000623419"/>
    </source>
</evidence>
<dbReference type="Gene3D" id="3.30.70.100">
    <property type="match status" value="1"/>
</dbReference>
<dbReference type="PANTHER" id="PTHR37811:SF2">
    <property type="entry name" value="ABM DOMAIN-CONTAINING PROTEIN"/>
    <property type="match status" value="1"/>
</dbReference>
<dbReference type="RefSeq" id="WP_188664406.1">
    <property type="nucleotide sequence ID" value="NZ_BMKC01000003.1"/>
</dbReference>
<dbReference type="Pfam" id="PF03992">
    <property type="entry name" value="ABM"/>
    <property type="match status" value="1"/>
</dbReference>
<proteinExistence type="predicted"/>
<dbReference type="SUPFAM" id="SSF54909">
    <property type="entry name" value="Dimeric alpha+beta barrel"/>
    <property type="match status" value="1"/>
</dbReference>
<gene>
    <name evidence="2" type="ORF">GCM10011521_23440</name>
</gene>
<feature type="domain" description="ABM" evidence="1">
    <location>
        <begin position="24"/>
        <end position="85"/>
    </location>
</feature>
<reference evidence="3" key="1">
    <citation type="journal article" date="2019" name="Int. J. Syst. Evol. Microbiol.">
        <title>The Global Catalogue of Microorganisms (GCM) 10K type strain sequencing project: providing services to taxonomists for standard genome sequencing and annotation.</title>
        <authorList>
            <consortium name="The Broad Institute Genomics Platform"/>
            <consortium name="The Broad Institute Genome Sequencing Center for Infectious Disease"/>
            <person name="Wu L."/>
            <person name="Ma J."/>
        </authorList>
    </citation>
    <scope>NUCLEOTIDE SEQUENCE [LARGE SCALE GENOMIC DNA]</scope>
    <source>
        <strain evidence="3">CGMCC 1.15905</strain>
    </source>
</reference>
<comment type="caution">
    <text evidence="2">The sequence shown here is derived from an EMBL/GenBank/DDBJ whole genome shotgun (WGS) entry which is preliminary data.</text>
</comment>
<protein>
    <submittedName>
        <fullName evidence="2">Polysaccharide biosynthesis protein</fullName>
    </submittedName>
</protein>
<dbReference type="InterPro" id="IPR052936">
    <property type="entry name" value="Jasmonate_Hydroxylase-like"/>
</dbReference>
<evidence type="ECO:0000259" key="1">
    <source>
        <dbReference type="Pfam" id="PF03992"/>
    </source>
</evidence>
<sequence length="116" mass="12999">MSERFARTPKPPYYAVIFANQRTPGDDGYGATADRMVELASQQPGFLGIESTRDEAGFGITVSYWESEAAIAAWRADAEHADARRDGRERWYEHFELRVARVERAYGGPARRGEGA</sequence>
<dbReference type="InterPro" id="IPR011008">
    <property type="entry name" value="Dimeric_a/b-barrel"/>
</dbReference>
<dbReference type="PANTHER" id="PTHR37811">
    <property type="entry name" value="BLL5343 PROTEIN"/>
    <property type="match status" value="1"/>
</dbReference>
<dbReference type="EMBL" id="BMKC01000003">
    <property type="protein sequence ID" value="GGA84367.1"/>
    <property type="molecule type" value="Genomic_DNA"/>
</dbReference>
<organism evidence="2 3">
    <name type="scientific">Arenimonas soli</name>
    <dbReference type="NCBI Taxonomy" id="2269504"/>
    <lineage>
        <taxon>Bacteria</taxon>
        <taxon>Pseudomonadati</taxon>
        <taxon>Pseudomonadota</taxon>
        <taxon>Gammaproteobacteria</taxon>
        <taxon>Lysobacterales</taxon>
        <taxon>Lysobacteraceae</taxon>
        <taxon>Arenimonas</taxon>
    </lineage>
</organism>